<name>A0A059G5J3_9PROT</name>
<evidence type="ECO:0000313" key="2">
    <source>
        <dbReference type="Proteomes" id="UP000024942"/>
    </source>
</evidence>
<evidence type="ECO:0000313" key="1">
    <source>
        <dbReference type="EMBL" id="KDA01845.1"/>
    </source>
</evidence>
<accession>A0A059G5J3</accession>
<dbReference type="AlphaFoldDB" id="A0A059G5J3"/>
<dbReference type="RefSeq" id="WP_035539523.1">
    <property type="nucleotide sequence ID" value="NZ_ARYL01000021.1"/>
</dbReference>
<comment type="caution">
    <text evidence="1">The sequence shown here is derived from an EMBL/GenBank/DDBJ whole genome shotgun (WGS) entry which is preliminary data.</text>
</comment>
<dbReference type="STRING" id="1280953.HOC_13774"/>
<gene>
    <name evidence="1" type="ORF">HOC_13774</name>
</gene>
<protein>
    <submittedName>
        <fullName evidence="1">Uncharacterized protein</fullName>
    </submittedName>
</protein>
<proteinExistence type="predicted"/>
<dbReference type="OrthoDB" id="7619701at2"/>
<organism evidence="1 2">
    <name type="scientific">Hyphomonas oceanitis SCH89</name>
    <dbReference type="NCBI Taxonomy" id="1280953"/>
    <lineage>
        <taxon>Bacteria</taxon>
        <taxon>Pseudomonadati</taxon>
        <taxon>Pseudomonadota</taxon>
        <taxon>Alphaproteobacteria</taxon>
        <taxon>Hyphomonadales</taxon>
        <taxon>Hyphomonadaceae</taxon>
        <taxon>Hyphomonas</taxon>
    </lineage>
</organism>
<keyword evidence="2" id="KW-1185">Reference proteome</keyword>
<dbReference type="Proteomes" id="UP000024942">
    <property type="component" value="Unassembled WGS sequence"/>
</dbReference>
<reference evidence="1 2" key="1">
    <citation type="journal article" date="2014" name="Antonie Van Leeuwenhoek">
        <title>Hyphomonas beringensis sp. nov. and Hyphomonas chukchiensis sp. nov., isolated from surface seawater of the Bering Sea and Chukchi Sea.</title>
        <authorList>
            <person name="Li C."/>
            <person name="Lai Q."/>
            <person name="Li G."/>
            <person name="Dong C."/>
            <person name="Wang J."/>
            <person name="Liao Y."/>
            <person name="Shao Z."/>
        </authorList>
    </citation>
    <scope>NUCLEOTIDE SEQUENCE [LARGE SCALE GENOMIC DNA]</scope>
    <source>
        <strain evidence="1 2">SCH89</strain>
    </source>
</reference>
<dbReference type="EMBL" id="ARYL01000021">
    <property type="protein sequence ID" value="KDA01845.1"/>
    <property type="molecule type" value="Genomic_DNA"/>
</dbReference>
<sequence>MTRRKPDLQKLVSLKRQKAEQSYLAAQQAHAGAEAERERLAGSLKAMDKSAADIDSLILSHQQGHARKLVRDIDDQHQRVNDEALQVRSAHDVLKRAFDSEQRLKRVKD</sequence>